<dbReference type="RefSeq" id="WP_198076850.1">
    <property type="nucleotide sequence ID" value="NZ_JAEDAE010000013.1"/>
</dbReference>
<feature type="transmembrane region" description="Helical" evidence="10">
    <location>
        <begin position="130"/>
        <end position="148"/>
    </location>
</feature>
<feature type="transmembrane region" description="Helical" evidence="10">
    <location>
        <begin position="700"/>
        <end position="722"/>
    </location>
</feature>
<comment type="caution">
    <text evidence="12">The sequence shown here is derived from an EMBL/GenBank/DDBJ whole genome shotgun (WGS) entry which is preliminary data.</text>
</comment>
<dbReference type="SUPFAM" id="SSF56784">
    <property type="entry name" value="HAD-like"/>
    <property type="match status" value="1"/>
</dbReference>
<dbReference type="PRINTS" id="PR00943">
    <property type="entry name" value="CUATPASE"/>
</dbReference>
<sequence length="755" mass="79808">MEPATKTETLDIEGMTCASCAAFVEKSLSRTPGVQRALVNFATEKATVDYVPTQASPATLKEAVINAGYGVAERAPDTSAAERSAEIDRQKALAYQKLKRRFWVAVGLVVVIMPLSMLMLWPAMMQRVNVQWLNYTLLLLTLPVLLYSGREFYVSAWNGFKHRAANMDTLIAVGTGAAFLYSLAATVVPGFFTSRGIMPEVYYDTTATIIALILLGKVMELRAKTQTSAAMRSLIGLQAKTARVVRPDGAEVDVPIEQVQLGDVVVVRPGEKVATDGEITDGQSSIDEAMLTGESLPVEKKAGDPVFGATLNKTGSFRFRVTKVGADTMLSQIVKLVEDAQGSRAPIQRLADKVSAIFVPTVVVIAILTFVIWFDLAPAGTRLPLALVNFVAVLIIACPCALGLATPTAIMVSTGKGAEHGVLVRNAEALEKAYQVNTVLLDKTGTITKGEPAVTDFWTLPGQEASQLLPVVAAVERQSEHPLAEAVVRHADAQGAASLTATGFRAVEGKGAAATVNGQVVLIGNRRLLADEGVSLSPTLITQAEQLLSQAKTVLYIAVAGQAVGLVGVADTVRDTSAAAIKKLQALGIEVVMMTGDNPETAAQVAGQVGITRYFAEVLPQDKAGKVKELQAEGRTVAMVGDGINDAPALAQADIGLAIGSGTDVAMEAAGITLMRSDLNGVVTAIELSRQTIRTIKQNLFFAFVYNTLGIPVAAGLLYPFFGILLSPMLAAGAMALSSVSVLTNSLRLRSFDNH</sequence>
<dbReference type="Pfam" id="PF00403">
    <property type="entry name" value="HMA"/>
    <property type="match status" value="1"/>
</dbReference>
<gene>
    <name evidence="12" type="ORF">I7X13_20090</name>
</gene>
<dbReference type="EMBL" id="JAEDAE010000013">
    <property type="protein sequence ID" value="MBH8560373.1"/>
    <property type="molecule type" value="Genomic_DNA"/>
</dbReference>
<dbReference type="CDD" id="cd00371">
    <property type="entry name" value="HMA"/>
    <property type="match status" value="1"/>
</dbReference>
<reference evidence="12 13" key="1">
    <citation type="submission" date="2020-12" db="EMBL/GenBank/DDBJ databases">
        <title>Hymenobacter sp.</title>
        <authorList>
            <person name="Kim M.K."/>
        </authorList>
    </citation>
    <scope>NUCLEOTIDE SEQUENCE [LARGE SCALE GENOMIC DNA]</scope>
    <source>
        <strain evidence="12 13">BT442</strain>
    </source>
</reference>
<dbReference type="Proteomes" id="UP000625631">
    <property type="component" value="Unassembled WGS sequence"/>
</dbReference>
<feature type="transmembrane region" description="Helical" evidence="10">
    <location>
        <begin position="169"/>
        <end position="189"/>
    </location>
</feature>
<dbReference type="InterPro" id="IPR008250">
    <property type="entry name" value="ATPase_P-typ_transduc_dom_A_sf"/>
</dbReference>
<evidence type="ECO:0000256" key="8">
    <source>
        <dbReference type="ARBA" id="ARBA00022989"/>
    </source>
</evidence>
<dbReference type="InterPro" id="IPR017969">
    <property type="entry name" value="Heavy-metal-associated_CS"/>
</dbReference>
<keyword evidence="3 10" id="KW-0812">Transmembrane</keyword>
<evidence type="ECO:0000256" key="5">
    <source>
        <dbReference type="ARBA" id="ARBA00022741"/>
    </source>
</evidence>
<keyword evidence="9 10" id="KW-0472">Membrane</keyword>
<feature type="domain" description="HMA" evidence="11">
    <location>
        <begin position="6"/>
        <end position="72"/>
    </location>
</feature>
<dbReference type="InterPro" id="IPR023299">
    <property type="entry name" value="ATPase_P-typ_cyto_dom_N"/>
</dbReference>
<dbReference type="InterPro" id="IPR023298">
    <property type="entry name" value="ATPase_P-typ_TM_dom_sf"/>
</dbReference>
<feature type="transmembrane region" description="Helical" evidence="10">
    <location>
        <begin position="354"/>
        <end position="374"/>
    </location>
</feature>
<keyword evidence="7" id="KW-1278">Translocase</keyword>
<proteinExistence type="inferred from homology"/>
<dbReference type="InterPro" id="IPR018303">
    <property type="entry name" value="ATPase_P-typ_P_site"/>
</dbReference>
<dbReference type="Gene3D" id="2.70.150.10">
    <property type="entry name" value="Calcium-transporting ATPase, cytoplasmic transduction domain A"/>
    <property type="match status" value="1"/>
</dbReference>
<keyword evidence="10" id="KW-1003">Cell membrane</keyword>
<comment type="similarity">
    <text evidence="2 10">Belongs to the cation transport ATPase (P-type) (TC 3.A.3) family. Type IB subfamily.</text>
</comment>
<keyword evidence="5 10" id="KW-0547">Nucleotide-binding</keyword>
<dbReference type="InterPro" id="IPR036163">
    <property type="entry name" value="HMA_dom_sf"/>
</dbReference>
<dbReference type="Gene3D" id="3.30.70.100">
    <property type="match status" value="1"/>
</dbReference>
<dbReference type="InterPro" id="IPR044492">
    <property type="entry name" value="P_typ_ATPase_HD_dom"/>
</dbReference>
<name>A0ABS0QDF4_9BACT</name>
<evidence type="ECO:0000256" key="4">
    <source>
        <dbReference type="ARBA" id="ARBA00022723"/>
    </source>
</evidence>
<dbReference type="Gene3D" id="3.40.50.1000">
    <property type="entry name" value="HAD superfamily/HAD-like"/>
    <property type="match status" value="1"/>
</dbReference>
<dbReference type="SFLD" id="SFLDF00027">
    <property type="entry name" value="p-type_atpase"/>
    <property type="match status" value="1"/>
</dbReference>
<dbReference type="SFLD" id="SFLDG00002">
    <property type="entry name" value="C1.7:_P-type_atpase_like"/>
    <property type="match status" value="1"/>
</dbReference>
<dbReference type="PROSITE" id="PS50846">
    <property type="entry name" value="HMA_2"/>
    <property type="match status" value="1"/>
</dbReference>
<evidence type="ECO:0000259" key="11">
    <source>
        <dbReference type="PROSITE" id="PS50846"/>
    </source>
</evidence>
<evidence type="ECO:0000256" key="6">
    <source>
        <dbReference type="ARBA" id="ARBA00022840"/>
    </source>
</evidence>
<dbReference type="SUPFAM" id="SSF81653">
    <property type="entry name" value="Calcium ATPase, transduction domain A"/>
    <property type="match status" value="1"/>
</dbReference>
<accession>A0ABS0QDF4</accession>
<dbReference type="SUPFAM" id="SSF55008">
    <property type="entry name" value="HMA, heavy metal-associated domain"/>
    <property type="match status" value="1"/>
</dbReference>
<evidence type="ECO:0000313" key="12">
    <source>
        <dbReference type="EMBL" id="MBH8560373.1"/>
    </source>
</evidence>
<feature type="transmembrane region" description="Helical" evidence="10">
    <location>
        <begin position="386"/>
        <end position="406"/>
    </location>
</feature>
<dbReference type="PROSITE" id="PS00154">
    <property type="entry name" value="ATPASE_E1_E2"/>
    <property type="match status" value="1"/>
</dbReference>
<dbReference type="Pfam" id="PF00702">
    <property type="entry name" value="Hydrolase"/>
    <property type="match status" value="1"/>
</dbReference>
<comment type="subcellular location">
    <subcellularLocation>
        <location evidence="10">Cell membrane</location>
    </subcellularLocation>
    <subcellularLocation>
        <location evidence="1">Endomembrane system</location>
        <topology evidence="1">Multi-pass membrane protein</topology>
    </subcellularLocation>
</comment>
<evidence type="ECO:0000256" key="7">
    <source>
        <dbReference type="ARBA" id="ARBA00022967"/>
    </source>
</evidence>
<keyword evidence="4 10" id="KW-0479">Metal-binding</keyword>
<dbReference type="InterPro" id="IPR006121">
    <property type="entry name" value="HMA_dom"/>
</dbReference>
<feature type="transmembrane region" description="Helical" evidence="10">
    <location>
        <begin position="102"/>
        <end position="124"/>
    </location>
</feature>
<dbReference type="NCBIfam" id="TIGR01494">
    <property type="entry name" value="ATPase_P-type"/>
    <property type="match status" value="1"/>
</dbReference>
<feature type="transmembrane region" description="Helical" evidence="10">
    <location>
        <begin position="728"/>
        <end position="747"/>
    </location>
</feature>
<dbReference type="PRINTS" id="PR00119">
    <property type="entry name" value="CATATPASE"/>
</dbReference>
<dbReference type="InterPro" id="IPR059000">
    <property type="entry name" value="ATPase_P-type_domA"/>
</dbReference>
<organism evidence="12 13">
    <name type="scientific">Hymenobacter negativus</name>
    <dbReference type="NCBI Taxonomy" id="2795026"/>
    <lineage>
        <taxon>Bacteria</taxon>
        <taxon>Pseudomonadati</taxon>
        <taxon>Bacteroidota</taxon>
        <taxon>Cytophagia</taxon>
        <taxon>Cytophagales</taxon>
        <taxon>Hymenobacteraceae</taxon>
        <taxon>Hymenobacter</taxon>
    </lineage>
</organism>
<evidence type="ECO:0000256" key="9">
    <source>
        <dbReference type="ARBA" id="ARBA00023136"/>
    </source>
</evidence>
<dbReference type="PROSITE" id="PS01047">
    <property type="entry name" value="HMA_1"/>
    <property type="match status" value="1"/>
</dbReference>
<dbReference type="Pfam" id="PF00122">
    <property type="entry name" value="E1-E2_ATPase"/>
    <property type="match status" value="1"/>
</dbReference>
<protein>
    <submittedName>
        <fullName evidence="12">Copper-translocating P-type ATPase</fullName>
    </submittedName>
</protein>
<keyword evidence="13" id="KW-1185">Reference proteome</keyword>
<evidence type="ECO:0000256" key="3">
    <source>
        <dbReference type="ARBA" id="ARBA00022692"/>
    </source>
</evidence>
<dbReference type="NCBIfam" id="TIGR01525">
    <property type="entry name" value="ATPase-IB_hvy"/>
    <property type="match status" value="1"/>
</dbReference>
<dbReference type="InterPro" id="IPR036412">
    <property type="entry name" value="HAD-like_sf"/>
</dbReference>
<keyword evidence="6 10" id="KW-0067">ATP-binding</keyword>
<dbReference type="InterPro" id="IPR023214">
    <property type="entry name" value="HAD_sf"/>
</dbReference>
<dbReference type="CDD" id="cd02094">
    <property type="entry name" value="P-type_ATPase_Cu-like"/>
    <property type="match status" value="1"/>
</dbReference>
<dbReference type="PANTHER" id="PTHR43520:SF8">
    <property type="entry name" value="P-TYPE CU(+) TRANSPORTER"/>
    <property type="match status" value="1"/>
</dbReference>
<dbReference type="SUPFAM" id="SSF81665">
    <property type="entry name" value="Calcium ATPase, transmembrane domain M"/>
    <property type="match status" value="1"/>
</dbReference>
<dbReference type="SFLD" id="SFLDS00003">
    <property type="entry name" value="Haloacid_Dehalogenase"/>
    <property type="match status" value="1"/>
</dbReference>
<evidence type="ECO:0000313" key="13">
    <source>
        <dbReference type="Proteomes" id="UP000625631"/>
    </source>
</evidence>
<dbReference type="InterPro" id="IPR001757">
    <property type="entry name" value="P_typ_ATPase"/>
</dbReference>
<evidence type="ECO:0000256" key="10">
    <source>
        <dbReference type="RuleBase" id="RU362081"/>
    </source>
</evidence>
<dbReference type="InterPro" id="IPR027256">
    <property type="entry name" value="P-typ_ATPase_IB"/>
</dbReference>
<dbReference type="PANTHER" id="PTHR43520">
    <property type="entry name" value="ATP7, ISOFORM B"/>
    <property type="match status" value="1"/>
</dbReference>
<feature type="transmembrane region" description="Helical" evidence="10">
    <location>
        <begin position="201"/>
        <end position="219"/>
    </location>
</feature>
<evidence type="ECO:0000256" key="1">
    <source>
        <dbReference type="ARBA" id="ARBA00004127"/>
    </source>
</evidence>
<dbReference type="Gene3D" id="3.40.1110.10">
    <property type="entry name" value="Calcium-transporting ATPase, cytoplasmic domain N"/>
    <property type="match status" value="1"/>
</dbReference>
<evidence type="ECO:0000256" key="2">
    <source>
        <dbReference type="ARBA" id="ARBA00006024"/>
    </source>
</evidence>
<dbReference type="NCBIfam" id="TIGR01511">
    <property type="entry name" value="ATPase-IB1_Cu"/>
    <property type="match status" value="1"/>
</dbReference>
<keyword evidence="8 10" id="KW-1133">Transmembrane helix</keyword>